<evidence type="ECO:0000256" key="3">
    <source>
        <dbReference type="ARBA" id="ARBA00023295"/>
    </source>
</evidence>
<evidence type="ECO:0000313" key="6">
    <source>
        <dbReference type="EMBL" id="SFZ91903.1"/>
    </source>
</evidence>
<reference evidence="6 7" key="1">
    <citation type="submission" date="2016-10" db="EMBL/GenBank/DDBJ databases">
        <authorList>
            <person name="de Groot N.N."/>
        </authorList>
    </citation>
    <scope>NUCLEOTIDE SEQUENCE [LARGE SCALE GENOMIC DNA]</scope>
    <source>
        <strain evidence="6 7">DSM 18180</strain>
    </source>
</reference>
<evidence type="ECO:0000256" key="1">
    <source>
        <dbReference type="ARBA" id="ARBA00007754"/>
    </source>
</evidence>
<dbReference type="PANTHER" id="PTHR40079:SF4">
    <property type="entry name" value="GH26 DOMAIN-CONTAINING PROTEIN-RELATED"/>
    <property type="match status" value="1"/>
</dbReference>
<evidence type="ECO:0000259" key="5">
    <source>
        <dbReference type="PROSITE" id="PS51764"/>
    </source>
</evidence>
<name>A0A1K2IHN5_9FLAO</name>
<dbReference type="InterPro" id="IPR017853">
    <property type="entry name" value="GH"/>
</dbReference>
<accession>A0A1K2IHN5</accession>
<evidence type="ECO:0000313" key="7">
    <source>
        <dbReference type="Proteomes" id="UP000182544"/>
    </source>
</evidence>
<dbReference type="Gene3D" id="3.20.20.80">
    <property type="entry name" value="Glycosidases"/>
    <property type="match status" value="1"/>
</dbReference>
<proteinExistence type="inferred from homology"/>
<comment type="similarity">
    <text evidence="1 4">Belongs to the glycosyl hydrolase 26 family.</text>
</comment>
<organism evidence="6 7">
    <name type="scientific">Flaviramulus basaltis</name>
    <dbReference type="NCBI Taxonomy" id="369401"/>
    <lineage>
        <taxon>Bacteria</taxon>
        <taxon>Pseudomonadati</taxon>
        <taxon>Bacteroidota</taxon>
        <taxon>Flavobacteriia</taxon>
        <taxon>Flavobacteriales</taxon>
        <taxon>Flavobacteriaceae</taxon>
        <taxon>Flaviramulus</taxon>
    </lineage>
</organism>
<dbReference type="SUPFAM" id="SSF51445">
    <property type="entry name" value="(Trans)glycosidases"/>
    <property type="match status" value="1"/>
</dbReference>
<gene>
    <name evidence="6" type="ORF">SAMN05428642_102420</name>
</gene>
<dbReference type="EMBL" id="FPKV01000002">
    <property type="protein sequence ID" value="SFZ91903.1"/>
    <property type="molecule type" value="Genomic_DNA"/>
</dbReference>
<protein>
    <submittedName>
        <fullName evidence="6">Mannan endo-1,4-beta-mannosidase</fullName>
    </submittedName>
</protein>
<dbReference type="GO" id="GO:0006080">
    <property type="term" value="P:substituted mannan metabolic process"/>
    <property type="evidence" value="ECO:0007669"/>
    <property type="project" value="InterPro"/>
</dbReference>
<dbReference type="Pfam" id="PF02156">
    <property type="entry name" value="Glyco_hydro_26"/>
    <property type="match status" value="1"/>
</dbReference>
<dbReference type="InterPro" id="IPR000805">
    <property type="entry name" value="Glyco_hydro_26"/>
</dbReference>
<sequence>MKQLLITGIGCVFIITTSFSQTIDNKLVNKSASKEAIALYNYISHLGDNILSGQHSYNGDSEQFYNKAQNISGKYPAVWGTDFYWSSGEDPGDRVVEAAKKMYKKGAIITLMWHVGRPMDDAPFGWKESVQNKITDEEWNDLITPGTALHKRWLAQIDHIAGYLKQLQEAHIPILWRPYHEMNGVWFWWGNKRGAQGYSKLWQLLYDRYTNHHMLNNLIWVWNANAPRDIPQDEGFDYHLFYPGHDYVDILATDVYHFDYEQNEYEQLLKLAEGKPIALGEVGQLPKTNILDAQPKWSWFMVWSNWLETANTEEGVKSIYNYKNTITRDEVQIKN</sequence>
<feature type="domain" description="GH26" evidence="5">
    <location>
        <begin position="34"/>
        <end position="329"/>
    </location>
</feature>
<feature type="active site" description="Nucleophile" evidence="4">
    <location>
        <position position="281"/>
    </location>
</feature>
<dbReference type="STRING" id="369401.SAMN05428642_102420"/>
<dbReference type="AlphaFoldDB" id="A0A1K2IHN5"/>
<dbReference type="GO" id="GO:0016985">
    <property type="term" value="F:mannan endo-1,4-beta-mannosidase activity"/>
    <property type="evidence" value="ECO:0007669"/>
    <property type="project" value="InterPro"/>
</dbReference>
<evidence type="ECO:0000256" key="2">
    <source>
        <dbReference type="ARBA" id="ARBA00022801"/>
    </source>
</evidence>
<dbReference type="InterPro" id="IPR022790">
    <property type="entry name" value="GH26_dom"/>
</dbReference>
<dbReference type="Proteomes" id="UP000182544">
    <property type="component" value="Unassembled WGS sequence"/>
</dbReference>
<dbReference type="PROSITE" id="PS51764">
    <property type="entry name" value="GH26"/>
    <property type="match status" value="1"/>
</dbReference>
<keyword evidence="3 4" id="KW-0326">Glycosidase</keyword>
<evidence type="ECO:0000256" key="4">
    <source>
        <dbReference type="PROSITE-ProRule" id="PRU01100"/>
    </source>
</evidence>
<feature type="active site" description="Proton donor" evidence="4">
    <location>
        <position position="181"/>
    </location>
</feature>
<keyword evidence="2 4" id="KW-0378">Hydrolase</keyword>
<dbReference type="PANTHER" id="PTHR40079">
    <property type="entry name" value="MANNAN ENDO-1,4-BETA-MANNOSIDASE E-RELATED"/>
    <property type="match status" value="1"/>
</dbReference>
<dbReference type="PRINTS" id="PR00739">
    <property type="entry name" value="GLHYDRLASE26"/>
</dbReference>
<keyword evidence="7" id="KW-1185">Reference proteome</keyword>